<reference evidence="1" key="1">
    <citation type="submission" date="2022-12" db="EMBL/GenBank/DDBJ databases">
        <title>Draft genome assemblies for two species of Escallonia (Escalloniales).</title>
        <authorList>
            <person name="Chanderbali A."/>
            <person name="Dervinis C."/>
            <person name="Anghel I."/>
            <person name="Soltis D."/>
            <person name="Soltis P."/>
            <person name="Zapata F."/>
        </authorList>
    </citation>
    <scope>NUCLEOTIDE SEQUENCE</scope>
    <source>
        <strain evidence="1">UCBG64.0493</strain>
        <tissue evidence="1">Leaf</tissue>
    </source>
</reference>
<comment type="caution">
    <text evidence="1">The sequence shown here is derived from an EMBL/GenBank/DDBJ whole genome shotgun (WGS) entry which is preliminary data.</text>
</comment>
<proteinExistence type="predicted"/>
<protein>
    <submittedName>
        <fullName evidence="1">Uncharacterized protein</fullName>
    </submittedName>
</protein>
<dbReference type="Proteomes" id="UP001188597">
    <property type="component" value="Unassembled WGS sequence"/>
</dbReference>
<name>A0AA89AU55_9ASTE</name>
<evidence type="ECO:0000313" key="2">
    <source>
        <dbReference type="Proteomes" id="UP001188597"/>
    </source>
</evidence>
<accession>A0AA89AU55</accession>
<dbReference type="AlphaFoldDB" id="A0AA89AU55"/>
<sequence>MGSFSAGEEAEQLSPEKLQGVGWSYRPLEETLVDSIESFRVSGIERNVIWNYRICTTHKIPQILTLKIGFHAHSPILVVCAYKLFYTILGRTTSSTN</sequence>
<keyword evidence="2" id="KW-1185">Reference proteome</keyword>
<organism evidence="1 2">
    <name type="scientific">Escallonia herrerae</name>
    <dbReference type="NCBI Taxonomy" id="1293975"/>
    <lineage>
        <taxon>Eukaryota</taxon>
        <taxon>Viridiplantae</taxon>
        <taxon>Streptophyta</taxon>
        <taxon>Embryophyta</taxon>
        <taxon>Tracheophyta</taxon>
        <taxon>Spermatophyta</taxon>
        <taxon>Magnoliopsida</taxon>
        <taxon>eudicotyledons</taxon>
        <taxon>Gunneridae</taxon>
        <taxon>Pentapetalae</taxon>
        <taxon>asterids</taxon>
        <taxon>campanulids</taxon>
        <taxon>Escalloniales</taxon>
        <taxon>Escalloniaceae</taxon>
        <taxon>Escallonia</taxon>
    </lineage>
</organism>
<gene>
    <name evidence="1" type="ORF">RJ639_008931</name>
</gene>
<evidence type="ECO:0000313" key="1">
    <source>
        <dbReference type="EMBL" id="KAK3014338.1"/>
    </source>
</evidence>
<dbReference type="EMBL" id="JAVXUP010001229">
    <property type="protein sequence ID" value="KAK3014338.1"/>
    <property type="molecule type" value="Genomic_DNA"/>
</dbReference>